<dbReference type="AlphaFoldDB" id="A0AAV9VGG0"/>
<dbReference type="Proteomes" id="UP001373714">
    <property type="component" value="Unassembled WGS sequence"/>
</dbReference>
<evidence type="ECO:0000313" key="3">
    <source>
        <dbReference type="Proteomes" id="UP001373714"/>
    </source>
</evidence>
<accession>A0AAV9VGG0</accession>
<evidence type="ECO:0000313" key="2">
    <source>
        <dbReference type="EMBL" id="KAK6361090.1"/>
    </source>
</evidence>
<evidence type="ECO:0000256" key="1">
    <source>
        <dbReference type="SAM" id="MobiDB-lite"/>
    </source>
</evidence>
<proteinExistence type="predicted"/>
<comment type="caution">
    <text evidence="2">The sequence shown here is derived from an EMBL/GenBank/DDBJ whole genome shotgun (WGS) entry which is preliminary data.</text>
</comment>
<dbReference type="EMBL" id="JAVHNS010000002">
    <property type="protein sequence ID" value="KAK6361090.1"/>
    <property type="molecule type" value="Genomic_DNA"/>
</dbReference>
<feature type="compositionally biased region" description="Basic and acidic residues" evidence="1">
    <location>
        <begin position="324"/>
        <end position="340"/>
    </location>
</feature>
<feature type="compositionally biased region" description="Acidic residues" evidence="1">
    <location>
        <begin position="14"/>
        <end position="24"/>
    </location>
</feature>
<feature type="compositionally biased region" description="Low complexity" evidence="1">
    <location>
        <begin position="73"/>
        <end position="88"/>
    </location>
</feature>
<feature type="region of interest" description="Disordered" evidence="1">
    <location>
        <begin position="1"/>
        <end position="94"/>
    </location>
</feature>
<reference evidence="2 3" key="1">
    <citation type="submission" date="2019-10" db="EMBL/GenBank/DDBJ databases">
        <authorList>
            <person name="Palmer J.M."/>
        </authorList>
    </citation>
    <scope>NUCLEOTIDE SEQUENCE [LARGE SCALE GENOMIC DNA]</scope>
    <source>
        <strain evidence="2 3">TWF730</strain>
    </source>
</reference>
<organism evidence="2 3">
    <name type="scientific">Orbilia blumenaviensis</name>
    <dbReference type="NCBI Taxonomy" id="1796055"/>
    <lineage>
        <taxon>Eukaryota</taxon>
        <taxon>Fungi</taxon>
        <taxon>Dikarya</taxon>
        <taxon>Ascomycota</taxon>
        <taxon>Pezizomycotina</taxon>
        <taxon>Orbiliomycetes</taxon>
        <taxon>Orbiliales</taxon>
        <taxon>Orbiliaceae</taxon>
        <taxon>Orbilia</taxon>
    </lineage>
</organism>
<gene>
    <name evidence="2" type="ORF">TWF730_004840</name>
</gene>
<protein>
    <submittedName>
        <fullName evidence="2">Uncharacterized protein</fullName>
    </submittedName>
</protein>
<feature type="region of interest" description="Disordered" evidence="1">
    <location>
        <begin position="321"/>
        <end position="340"/>
    </location>
</feature>
<feature type="compositionally biased region" description="Polar residues" evidence="1">
    <location>
        <begin position="41"/>
        <end position="50"/>
    </location>
</feature>
<keyword evidence="3" id="KW-1185">Reference proteome</keyword>
<feature type="compositionally biased region" description="Polar residues" evidence="1">
    <location>
        <begin position="1"/>
        <end position="13"/>
    </location>
</feature>
<feature type="compositionally biased region" description="Basic residues" evidence="1">
    <location>
        <begin position="51"/>
        <end position="65"/>
    </location>
</feature>
<sequence>MATPSRPSIVQDSQGDDDDDDYSYEADLLRHKARRAAFKLQLQTHSQIMSTRRRRRPPPPPKRKLPSITPHQPSSSSSSLSSLSPLESPAEDDSEDDILAFLKPKQSSALISTASAALRPPAPKLTMADIHAKLAKNKARDNEISRAQKLFEQSETSKQIPTKSASAALNTYLETQEGVPAILGMLKKPTGKADQLPSWSFFGDTPTVPQILLEELCASIRASTCIRPFLGSDPRDLGVENIRDFLVSGAMVDCLGSCSSSLDPPLCHLFLDTVCAGIDEDVSFSCLTLVTTLRTQFEPILDQSRIVRIFELIGGSKAALDPTKPLETDSQDGRLSDTTDKGEPDLPRWWNISLVLKMLSRLLQGLSDDVFRVVWGLVVRLSLDERRMKERRGQPEFLDLVENLLQQLECRGYQLTRTILSEIYASVIDRTLQVQLLGLLPATSGFSHDFRKRLARAFFSRNTIYLGPEPGPGILMGSIIAALASKEIRISKGESHTQLQNIIDIINIAVDDGRWCANVVERTEKGTSENLLDKLILHLNHSKEFIQAAGFQLNIEKSNAKDSFAKLIIRLEAVRQRKRGTQTVMDRYFRPNLE</sequence>
<name>A0AAV9VGG0_9PEZI</name>